<dbReference type="Proteomes" id="UP000768462">
    <property type="component" value="Unassembled WGS sequence"/>
</dbReference>
<dbReference type="InterPro" id="IPR001874">
    <property type="entry name" value="DHquinase_II"/>
</dbReference>
<dbReference type="RefSeq" id="WP_035130162.1">
    <property type="nucleotide sequence ID" value="NZ_JPMD01000004.1"/>
</dbReference>
<dbReference type="NCBIfam" id="NF003806">
    <property type="entry name" value="PRK05395.1-3"/>
    <property type="match status" value="1"/>
</dbReference>
<sequence length="147" mass="16780">MKIMVINGPNLNFLGIREKHIYGSKSFEKIENYIKECSKSLGHDIVMLQSNIEGEIINFIQRAYYEKYDGIIINPGAFTHYSYAIYDAIKSVNIDTVEVHLSQIYDREDFRQKSVTAPACIGQICGFGEYGYIMAMNALENKMKISS</sequence>
<keyword evidence="8" id="KW-0028">Amino-acid biosynthesis</keyword>
<feature type="binding site" evidence="8 10">
    <location>
        <begin position="101"/>
        <end position="102"/>
    </location>
    <ligand>
        <name>substrate</name>
    </ligand>
</feature>
<name>A0A084JGS8_9CLOT</name>
<feature type="site" description="Transition state stabilizer" evidence="8 11">
    <location>
        <position position="17"/>
    </location>
</feature>
<evidence type="ECO:0000256" key="1">
    <source>
        <dbReference type="ARBA" id="ARBA00001864"/>
    </source>
</evidence>
<keyword evidence="6 8" id="KW-0057">Aromatic amino acid biosynthesis</keyword>
<proteinExistence type="inferred from homology"/>
<dbReference type="GO" id="GO:0003855">
    <property type="term" value="F:3-dehydroquinate dehydratase activity"/>
    <property type="evidence" value="ECO:0007669"/>
    <property type="project" value="UniProtKB-UniRule"/>
</dbReference>
<dbReference type="Proteomes" id="UP000028542">
    <property type="component" value="Unassembled WGS sequence"/>
</dbReference>
<evidence type="ECO:0000256" key="10">
    <source>
        <dbReference type="PIRSR" id="PIRSR001399-2"/>
    </source>
</evidence>
<comment type="subunit">
    <text evidence="4 8">Homododecamer.</text>
</comment>
<protein>
    <recommendedName>
        <fullName evidence="5 8">3-dehydroquinate dehydratase</fullName>
        <shortName evidence="8">3-dehydroquinase</shortName>
        <ecNumber evidence="5 8">4.2.1.10</ecNumber>
    </recommendedName>
    <alternativeName>
        <fullName evidence="8">Type II DHQase</fullName>
    </alternativeName>
</protein>
<dbReference type="GO" id="GO:0019631">
    <property type="term" value="P:quinate catabolic process"/>
    <property type="evidence" value="ECO:0007669"/>
    <property type="project" value="TreeGrafter"/>
</dbReference>
<keyword evidence="14" id="KW-1185">Reference proteome</keyword>
<keyword evidence="7 8" id="KW-0456">Lyase</keyword>
<evidence type="ECO:0000256" key="3">
    <source>
        <dbReference type="ARBA" id="ARBA00011037"/>
    </source>
</evidence>
<dbReference type="EC" id="4.2.1.10" evidence="5 8"/>
<dbReference type="GO" id="GO:0009423">
    <property type="term" value="P:chorismate biosynthetic process"/>
    <property type="evidence" value="ECO:0007669"/>
    <property type="project" value="UniProtKB-UniRule"/>
</dbReference>
<dbReference type="InterPro" id="IPR018509">
    <property type="entry name" value="DHquinase_II_CS"/>
</dbReference>
<evidence type="ECO:0000256" key="9">
    <source>
        <dbReference type="PIRSR" id="PIRSR001399-1"/>
    </source>
</evidence>
<evidence type="ECO:0000256" key="11">
    <source>
        <dbReference type="PIRSR" id="PIRSR001399-3"/>
    </source>
</evidence>
<dbReference type="SUPFAM" id="SSF52304">
    <property type="entry name" value="Type II 3-dehydroquinate dehydratase"/>
    <property type="match status" value="1"/>
</dbReference>
<dbReference type="HAMAP" id="MF_00169">
    <property type="entry name" value="AroQ"/>
    <property type="match status" value="1"/>
</dbReference>
<gene>
    <name evidence="8 13" type="primary">aroQ</name>
    <name evidence="13" type="ORF">E7215_01230</name>
    <name evidence="12" type="ORF">IO99_03295</name>
</gene>
<dbReference type="PANTHER" id="PTHR21272:SF3">
    <property type="entry name" value="CATABOLIC 3-DEHYDROQUINASE"/>
    <property type="match status" value="1"/>
</dbReference>
<dbReference type="InterPro" id="IPR036441">
    <property type="entry name" value="DHquinase_II_sf"/>
</dbReference>
<evidence type="ECO:0000256" key="6">
    <source>
        <dbReference type="ARBA" id="ARBA00023141"/>
    </source>
</evidence>
<dbReference type="STRING" id="318464.IO99_03295"/>
<reference evidence="13" key="2">
    <citation type="submission" date="2019-04" db="EMBL/GenBank/DDBJ databases">
        <title>Evolution of Biomass-Degrading Anaerobic Consortia Revealed by Metagenomics.</title>
        <authorList>
            <person name="Peng X."/>
        </authorList>
    </citation>
    <scope>NUCLEOTIDE SEQUENCE</scope>
    <source>
        <strain evidence="13">SIG254</strain>
    </source>
</reference>
<evidence type="ECO:0000256" key="4">
    <source>
        <dbReference type="ARBA" id="ARBA00011193"/>
    </source>
</evidence>
<comment type="catalytic activity">
    <reaction evidence="1 8">
        <text>3-dehydroquinate = 3-dehydroshikimate + H2O</text>
        <dbReference type="Rhea" id="RHEA:21096"/>
        <dbReference type="ChEBI" id="CHEBI:15377"/>
        <dbReference type="ChEBI" id="CHEBI:16630"/>
        <dbReference type="ChEBI" id="CHEBI:32364"/>
        <dbReference type="EC" id="4.2.1.10"/>
    </reaction>
</comment>
<comment type="caution">
    <text evidence="12">The sequence shown here is derived from an EMBL/GenBank/DDBJ whole genome shotgun (WGS) entry which is preliminary data.</text>
</comment>
<evidence type="ECO:0000256" key="8">
    <source>
        <dbReference type="HAMAP-Rule" id="MF_00169"/>
    </source>
</evidence>
<dbReference type="eggNOG" id="COG0757">
    <property type="taxonomic scope" value="Bacteria"/>
</dbReference>
<feature type="active site" description="Proton acceptor" evidence="8 9">
    <location>
        <position position="22"/>
    </location>
</feature>
<dbReference type="PANTHER" id="PTHR21272">
    <property type="entry name" value="CATABOLIC 3-DEHYDROQUINASE"/>
    <property type="match status" value="1"/>
</dbReference>
<dbReference type="Pfam" id="PF01220">
    <property type="entry name" value="DHquinase_II"/>
    <property type="match status" value="1"/>
</dbReference>
<dbReference type="Gene3D" id="3.40.50.9100">
    <property type="entry name" value="Dehydroquinase, class II"/>
    <property type="match status" value="1"/>
</dbReference>
<evidence type="ECO:0000313" key="13">
    <source>
        <dbReference type="EMBL" id="MBE6058785.1"/>
    </source>
</evidence>
<feature type="binding site" evidence="8 10">
    <location>
        <position position="87"/>
    </location>
    <ligand>
        <name>substrate</name>
    </ligand>
</feature>
<dbReference type="PROSITE" id="PS01029">
    <property type="entry name" value="DEHYDROQUINASE_II"/>
    <property type="match status" value="1"/>
</dbReference>
<comment type="pathway">
    <text evidence="2 8">Metabolic intermediate biosynthesis; chorismate biosynthesis; chorismate from D-erythrose 4-phosphate and phosphoenolpyruvate: step 3/7.</text>
</comment>
<evidence type="ECO:0000256" key="5">
    <source>
        <dbReference type="ARBA" id="ARBA00012060"/>
    </source>
</evidence>
<feature type="active site" description="Proton donor" evidence="8 9">
    <location>
        <position position="100"/>
    </location>
</feature>
<feature type="binding site" evidence="8 10">
    <location>
        <position position="111"/>
    </location>
    <ligand>
        <name>substrate</name>
    </ligand>
</feature>
<evidence type="ECO:0000256" key="7">
    <source>
        <dbReference type="ARBA" id="ARBA00023239"/>
    </source>
</evidence>
<dbReference type="EMBL" id="SVCM01000015">
    <property type="protein sequence ID" value="MBE6058785.1"/>
    <property type="molecule type" value="Genomic_DNA"/>
</dbReference>
<dbReference type="PIRSF" id="PIRSF001399">
    <property type="entry name" value="DHquinase_II"/>
    <property type="match status" value="1"/>
</dbReference>
<dbReference type="AlphaFoldDB" id="A0A084JGS8"/>
<comment type="function">
    <text evidence="8">Catalyzes a trans-dehydration via an enolate intermediate.</text>
</comment>
<reference evidence="12 14" key="1">
    <citation type="submission" date="2014-07" db="EMBL/GenBank/DDBJ databases">
        <title>Draft genome of Clostridium sulfidigenes 113A isolated from sediments associated with methane hydrate from Krishna Godavari basin.</title>
        <authorList>
            <person name="Honkalas V.S."/>
            <person name="Dabir A.P."/>
            <person name="Arora P."/>
            <person name="Dhakephalkar P.K."/>
        </authorList>
    </citation>
    <scope>NUCLEOTIDE SEQUENCE [LARGE SCALE GENOMIC DNA]</scope>
    <source>
        <strain evidence="12 14">113A</strain>
    </source>
</reference>
<dbReference type="NCBIfam" id="NF003807">
    <property type="entry name" value="PRK05395.1-4"/>
    <property type="match status" value="1"/>
</dbReference>
<accession>A0A084JGS8</accession>
<dbReference type="CDD" id="cd00466">
    <property type="entry name" value="DHQase_II"/>
    <property type="match status" value="1"/>
</dbReference>
<evidence type="ECO:0000313" key="14">
    <source>
        <dbReference type="Proteomes" id="UP000028542"/>
    </source>
</evidence>
<dbReference type="EMBL" id="JPMD01000004">
    <property type="protein sequence ID" value="KEZ88162.1"/>
    <property type="molecule type" value="Genomic_DNA"/>
</dbReference>
<dbReference type="NCBIfam" id="TIGR01088">
    <property type="entry name" value="aroQ"/>
    <property type="match status" value="1"/>
</dbReference>
<dbReference type="GO" id="GO:0008652">
    <property type="term" value="P:amino acid biosynthetic process"/>
    <property type="evidence" value="ECO:0007669"/>
    <property type="project" value="UniProtKB-KW"/>
</dbReference>
<dbReference type="GO" id="GO:0009073">
    <property type="term" value="P:aromatic amino acid family biosynthetic process"/>
    <property type="evidence" value="ECO:0007669"/>
    <property type="project" value="UniProtKB-KW"/>
</dbReference>
<dbReference type="NCBIfam" id="NF003805">
    <property type="entry name" value="PRK05395.1-2"/>
    <property type="match status" value="1"/>
</dbReference>
<feature type="binding site" evidence="8 10">
    <location>
        <position position="74"/>
    </location>
    <ligand>
        <name>substrate</name>
    </ligand>
</feature>
<comment type="similarity">
    <text evidence="3 8">Belongs to the type-II 3-dehydroquinase family.</text>
</comment>
<feature type="binding site" evidence="8 10">
    <location>
        <position position="80"/>
    </location>
    <ligand>
        <name>substrate</name>
    </ligand>
</feature>
<dbReference type="UniPathway" id="UPA00053">
    <property type="reaction ID" value="UER00086"/>
</dbReference>
<evidence type="ECO:0000313" key="12">
    <source>
        <dbReference type="EMBL" id="KEZ88162.1"/>
    </source>
</evidence>
<organism evidence="12 14">
    <name type="scientific">Clostridium sulfidigenes</name>
    <dbReference type="NCBI Taxonomy" id="318464"/>
    <lineage>
        <taxon>Bacteria</taxon>
        <taxon>Bacillati</taxon>
        <taxon>Bacillota</taxon>
        <taxon>Clostridia</taxon>
        <taxon>Eubacteriales</taxon>
        <taxon>Clostridiaceae</taxon>
        <taxon>Clostridium</taxon>
    </lineage>
</organism>
<evidence type="ECO:0000256" key="2">
    <source>
        <dbReference type="ARBA" id="ARBA00004902"/>
    </source>
</evidence>